<dbReference type="EMBL" id="JADEYS010000008">
    <property type="protein sequence ID" value="MBE9397524.1"/>
    <property type="molecule type" value="Genomic_DNA"/>
</dbReference>
<keyword evidence="13" id="KW-1185">Reference proteome</keyword>
<dbReference type="InterPro" id="IPR004606">
    <property type="entry name" value="Mop_domain"/>
</dbReference>
<feature type="domain" description="ABC transporter" evidence="10">
    <location>
        <begin position="5"/>
        <end position="229"/>
    </location>
</feature>
<keyword evidence="6 12" id="KW-0067">ATP-binding</keyword>
<evidence type="ECO:0000313" key="13">
    <source>
        <dbReference type="Proteomes" id="UP000640333"/>
    </source>
</evidence>
<keyword evidence="5" id="KW-0547">Nucleotide-binding</keyword>
<protein>
    <submittedName>
        <fullName evidence="12">Molybdenum ABC transporter ATP-binding protein</fullName>
    </submittedName>
</protein>
<evidence type="ECO:0000313" key="12">
    <source>
        <dbReference type="EMBL" id="MBE9397524.1"/>
    </source>
</evidence>
<evidence type="ECO:0000256" key="7">
    <source>
        <dbReference type="ARBA" id="ARBA00022967"/>
    </source>
</evidence>
<dbReference type="PROSITE" id="PS51866">
    <property type="entry name" value="MOP"/>
    <property type="match status" value="1"/>
</dbReference>
<dbReference type="PANTHER" id="PTHR43514">
    <property type="entry name" value="ABC TRANSPORTER I FAMILY MEMBER 10"/>
    <property type="match status" value="1"/>
</dbReference>
<keyword evidence="8" id="KW-0472">Membrane</keyword>
<dbReference type="AlphaFoldDB" id="A0A8J7FD49"/>
<dbReference type="PROSITE" id="PS50893">
    <property type="entry name" value="ABC_TRANSPORTER_2"/>
    <property type="match status" value="1"/>
</dbReference>
<dbReference type="SUPFAM" id="SSF50331">
    <property type="entry name" value="MOP-like"/>
    <property type="match status" value="1"/>
</dbReference>
<keyword evidence="1" id="KW-0813">Transport</keyword>
<dbReference type="Pfam" id="PF03459">
    <property type="entry name" value="TOBE"/>
    <property type="match status" value="1"/>
</dbReference>
<dbReference type="InterPro" id="IPR017871">
    <property type="entry name" value="ABC_transporter-like_CS"/>
</dbReference>
<dbReference type="Gene3D" id="2.40.50.100">
    <property type="match status" value="1"/>
</dbReference>
<dbReference type="Pfam" id="PF00005">
    <property type="entry name" value="ABC_tran"/>
    <property type="match status" value="1"/>
</dbReference>
<evidence type="ECO:0000256" key="6">
    <source>
        <dbReference type="ARBA" id="ARBA00022840"/>
    </source>
</evidence>
<evidence type="ECO:0000259" key="10">
    <source>
        <dbReference type="PROSITE" id="PS50893"/>
    </source>
</evidence>
<proteinExistence type="predicted"/>
<sequence>MFACFKTELEAFSLDVNLWLPAKGVTALFGHSGSGKTTLLRCIAGLHQAKGDLKINGECWQSAGFFLPVHKRPLAYVFQEASLFPHLSVRRNLEYGYRRVPEGERQVTFEQAVAWLGLGEMLTRMPDKLSGGERQRVAIARALLTSPRLLLMDEPLSALDHNSKQEIMPYLERLHEVLSIPVLYVTHSPEEVARLADHLVVLDAGRVVASGELSETLASLDLPVKLGENAGVVLKATVSELDDEWHLCCASFPGGELWLPNEGFQLDQPIRLRVLARDVSVALSKHEDQSMLNVLPAVVESVSENDRPGAVMVKLDLNAAEGEALGCTSMLARLTARSVDKLQLVPGKSAWVQVKSVAVLE</sequence>
<dbReference type="Proteomes" id="UP000640333">
    <property type="component" value="Unassembled WGS sequence"/>
</dbReference>
<dbReference type="GO" id="GO:0140359">
    <property type="term" value="F:ABC-type transporter activity"/>
    <property type="evidence" value="ECO:0007669"/>
    <property type="project" value="InterPro"/>
</dbReference>
<dbReference type="InterPro" id="IPR027417">
    <property type="entry name" value="P-loop_NTPase"/>
</dbReference>
<evidence type="ECO:0000259" key="11">
    <source>
        <dbReference type="PROSITE" id="PS51866"/>
    </source>
</evidence>
<evidence type="ECO:0000256" key="5">
    <source>
        <dbReference type="ARBA" id="ARBA00022741"/>
    </source>
</evidence>
<dbReference type="GO" id="GO:0016020">
    <property type="term" value="C:membrane"/>
    <property type="evidence" value="ECO:0007669"/>
    <property type="project" value="InterPro"/>
</dbReference>
<organism evidence="12 13">
    <name type="scientific">Pontibacterium sinense</name>
    <dbReference type="NCBI Taxonomy" id="2781979"/>
    <lineage>
        <taxon>Bacteria</taxon>
        <taxon>Pseudomonadati</taxon>
        <taxon>Pseudomonadota</taxon>
        <taxon>Gammaproteobacteria</taxon>
        <taxon>Oceanospirillales</taxon>
        <taxon>Oceanospirillaceae</taxon>
        <taxon>Pontibacterium</taxon>
    </lineage>
</organism>
<dbReference type="NCBIfam" id="TIGR02142">
    <property type="entry name" value="modC_ABC"/>
    <property type="match status" value="1"/>
</dbReference>
<gene>
    <name evidence="12" type="primary">modC</name>
    <name evidence="12" type="ORF">IOQ59_09660</name>
</gene>
<dbReference type="InterPro" id="IPR050334">
    <property type="entry name" value="Molybdenum_import_ModC"/>
</dbReference>
<reference evidence="12" key="1">
    <citation type="submission" date="2020-10" db="EMBL/GenBank/DDBJ databases">
        <title>Bacterium isolated from coastal waters sediment.</title>
        <authorList>
            <person name="Chen R.-J."/>
            <person name="Lu D.-C."/>
            <person name="Zhu K.-L."/>
            <person name="Du Z.-J."/>
        </authorList>
    </citation>
    <scope>NUCLEOTIDE SEQUENCE</scope>
    <source>
        <strain evidence="12">N1Y112</strain>
    </source>
</reference>
<dbReference type="GO" id="GO:0005524">
    <property type="term" value="F:ATP binding"/>
    <property type="evidence" value="ECO:0007669"/>
    <property type="project" value="UniProtKB-KW"/>
</dbReference>
<keyword evidence="2" id="KW-1003">Cell membrane</keyword>
<dbReference type="SUPFAM" id="SSF52540">
    <property type="entry name" value="P-loop containing nucleoside triphosphate hydrolases"/>
    <property type="match status" value="1"/>
</dbReference>
<dbReference type="InterPro" id="IPR011868">
    <property type="entry name" value="ModC_ABC_ATP-bd"/>
</dbReference>
<dbReference type="InterPro" id="IPR003439">
    <property type="entry name" value="ABC_transporter-like_ATP-bd"/>
</dbReference>
<dbReference type="InterPro" id="IPR008995">
    <property type="entry name" value="Mo/tungstate-bd_C_term_dom"/>
</dbReference>
<dbReference type="InterPro" id="IPR005116">
    <property type="entry name" value="Transp-assoc_OB_typ1"/>
</dbReference>
<evidence type="ECO:0000256" key="8">
    <source>
        <dbReference type="ARBA" id="ARBA00023136"/>
    </source>
</evidence>
<accession>A0A8J7FD49</accession>
<evidence type="ECO:0000256" key="9">
    <source>
        <dbReference type="PROSITE-ProRule" id="PRU01213"/>
    </source>
</evidence>
<evidence type="ECO:0000256" key="3">
    <source>
        <dbReference type="ARBA" id="ARBA00022505"/>
    </source>
</evidence>
<keyword evidence="7" id="KW-1278">Translocase</keyword>
<feature type="domain" description="Mop" evidence="11">
    <location>
        <begin position="288"/>
        <end position="361"/>
    </location>
</feature>
<dbReference type="PANTHER" id="PTHR43514:SF10">
    <property type="entry name" value="MOLYBDENUM IMPORT ATP-BINDING PROTEIN MODC 2"/>
    <property type="match status" value="1"/>
</dbReference>
<comment type="caution">
    <text evidence="12">The sequence shown here is derived from an EMBL/GenBank/DDBJ whole genome shotgun (WGS) entry which is preliminary data.</text>
</comment>
<dbReference type="InterPro" id="IPR003593">
    <property type="entry name" value="AAA+_ATPase"/>
</dbReference>
<dbReference type="GO" id="GO:0016887">
    <property type="term" value="F:ATP hydrolysis activity"/>
    <property type="evidence" value="ECO:0007669"/>
    <property type="project" value="InterPro"/>
</dbReference>
<dbReference type="Gene3D" id="3.40.50.300">
    <property type="entry name" value="P-loop containing nucleotide triphosphate hydrolases"/>
    <property type="match status" value="1"/>
</dbReference>
<evidence type="ECO:0000256" key="4">
    <source>
        <dbReference type="ARBA" id="ARBA00022519"/>
    </source>
</evidence>
<dbReference type="SMART" id="SM00382">
    <property type="entry name" value="AAA"/>
    <property type="match status" value="1"/>
</dbReference>
<evidence type="ECO:0000256" key="2">
    <source>
        <dbReference type="ARBA" id="ARBA00022475"/>
    </source>
</evidence>
<keyword evidence="4" id="KW-0997">Cell inner membrane</keyword>
<keyword evidence="3 9" id="KW-0500">Molybdenum</keyword>
<name>A0A8J7FD49_9GAMM</name>
<dbReference type="PROSITE" id="PS00211">
    <property type="entry name" value="ABC_TRANSPORTER_1"/>
    <property type="match status" value="1"/>
</dbReference>
<evidence type="ECO:0000256" key="1">
    <source>
        <dbReference type="ARBA" id="ARBA00022448"/>
    </source>
</evidence>
<dbReference type="GO" id="GO:0015098">
    <property type="term" value="F:molybdate ion transmembrane transporter activity"/>
    <property type="evidence" value="ECO:0007669"/>
    <property type="project" value="InterPro"/>
</dbReference>